<comment type="similarity">
    <text evidence="1">Belongs to the DNA mismatch repair MutL/HexB family.</text>
</comment>
<evidence type="ECO:0000313" key="4">
    <source>
        <dbReference type="EMBL" id="KXS11317.1"/>
    </source>
</evidence>
<dbReference type="Proteomes" id="UP000070544">
    <property type="component" value="Unassembled WGS sequence"/>
</dbReference>
<dbReference type="GO" id="GO:0016887">
    <property type="term" value="F:ATP hydrolysis activity"/>
    <property type="evidence" value="ECO:0007669"/>
    <property type="project" value="InterPro"/>
</dbReference>
<evidence type="ECO:0000256" key="2">
    <source>
        <dbReference type="SAM" id="MobiDB-lite"/>
    </source>
</evidence>
<dbReference type="Gene3D" id="3.30.565.10">
    <property type="entry name" value="Histidine kinase-like ATPase, C-terminal domain"/>
    <property type="match status" value="1"/>
</dbReference>
<dbReference type="PROSITE" id="PS00058">
    <property type="entry name" value="DNA_MISMATCH_REPAIR_1"/>
    <property type="match status" value="1"/>
</dbReference>
<reference evidence="4 5" key="1">
    <citation type="journal article" date="2015" name="Genome Biol. Evol.">
        <title>Phylogenomic analyses indicate that early fungi evolved digesting cell walls of algal ancestors of land plants.</title>
        <authorList>
            <person name="Chang Y."/>
            <person name="Wang S."/>
            <person name="Sekimoto S."/>
            <person name="Aerts A.L."/>
            <person name="Choi C."/>
            <person name="Clum A."/>
            <person name="LaButti K.M."/>
            <person name="Lindquist E.A."/>
            <person name="Yee Ngan C."/>
            <person name="Ohm R.A."/>
            <person name="Salamov A.A."/>
            <person name="Grigoriev I.V."/>
            <person name="Spatafora J.W."/>
            <person name="Berbee M.L."/>
        </authorList>
    </citation>
    <scope>NUCLEOTIDE SEQUENCE [LARGE SCALE GENOMIC DNA]</scope>
    <source>
        <strain evidence="4 5">JEL478</strain>
    </source>
</reference>
<dbReference type="PANTHER" id="PTHR10073">
    <property type="entry name" value="DNA MISMATCH REPAIR PROTEIN MLH, PMS, MUTL"/>
    <property type="match status" value="1"/>
</dbReference>
<protein>
    <recommendedName>
        <fullName evidence="3">Histidine kinase/HSP90-like ATPase domain-containing protein</fullName>
    </recommendedName>
</protein>
<dbReference type="GO" id="GO:0006298">
    <property type="term" value="P:mismatch repair"/>
    <property type="evidence" value="ECO:0007669"/>
    <property type="project" value="InterPro"/>
</dbReference>
<evidence type="ECO:0000259" key="3">
    <source>
        <dbReference type="Pfam" id="PF02518"/>
    </source>
</evidence>
<feature type="domain" description="Histidine kinase/HSP90-like ATPase" evidence="3">
    <location>
        <begin position="50"/>
        <end position="112"/>
    </location>
</feature>
<gene>
    <name evidence="4" type="ORF">M427DRAFT_438139</name>
</gene>
<name>A0A139A3C3_GONPJ</name>
<accession>A0A139A3C3</accession>
<dbReference type="PANTHER" id="PTHR10073:SF52">
    <property type="entry name" value="MISMATCH REPAIR ENDONUCLEASE PMS2"/>
    <property type="match status" value="1"/>
</dbReference>
<dbReference type="GO" id="GO:0032389">
    <property type="term" value="C:MutLalpha complex"/>
    <property type="evidence" value="ECO:0007669"/>
    <property type="project" value="TreeGrafter"/>
</dbReference>
<dbReference type="AlphaFoldDB" id="A0A139A3C3"/>
<keyword evidence="5" id="KW-1185">Reference proteome</keyword>
<organism evidence="4 5">
    <name type="scientific">Gonapodya prolifera (strain JEL478)</name>
    <name type="common">Monoblepharis prolifera</name>
    <dbReference type="NCBI Taxonomy" id="1344416"/>
    <lineage>
        <taxon>Eukaryota</taxon>
        <taxon>Fungi</taxon>
        <taxon>Fungi incertae sedis</taxon>
        <taxon>Chytridiomycota</taxon>
        <taxon>Chytridiomycota incertae sedis</taxon>
        <taxon>Monoblepharidomycetes</taxon>
        <taxon>Monoblepharidales</taxon>
        <taxon>Gonapodyaceae</taxon>
        <taxon>Gonapodya</taxon>
    </lineage>
</organism>
<dbReference type="EMBL" id="KQ965803">
    <property type="protein sequence ID" value="KXS11317.1"/>
    <property type="molecule type" value="Genomic_DNA"/>
</dbReference>
<dbReference type="OMA" id="WINTEHE"/>
<feature type="region of interest" description="Disordered" evidence="2">
    <location>
        <begin position="1"/>
        <end position="25"/>
    </location>
</feature>
<dbReference type="InterPro" id="IPR038973">
    <property type="entry name" value="MutL/Mlh/Pms-like"/>
</dbReference>
<dbReference type="GO" id="GO:0140664">
    <property type="term" value="F:ATP-dependent DNA damage sensor activity"/>
    <property type="evidence" value="ECO:0007669"/>
    <property type="project" value="InterPro"/>
</dbReference>
<dbReference type="Pfam" id="PF02518">
    <property type="entry name" value="HATPase_c"/>
    <property type="match status" value="1"/>
</dbReference>
<evidence type="ECO:0000256" key="1">
    <source>
        <dbReference type="ARBA" id="ARBA00006082"/>
    </source>
</evidence>
<dbReference type="STRING" id="1344416.A0A139A3C3"/>
<proteinExistence type="inferred from homology"/>
<dbReference type="InterPro" id="IPR014762">
    <property type="entry name" value="DNA_mismatch_repair_CS"/>
</dbReference>
<feature type="region of interest" description="Disordered" evidence="2">
    <location>
        <begin position="418"/>
        <end position="453"/>
    </location>
</feature>
<dbReference type="InterPro" id="IPR036890">
    <property type="entry name" value="HATPase_C_sf"/>
</dbReference>
<dbReference type="InterPro" id="IPR003594">
    <property type="entry name" value="HATPase_dom"/>
</dbReference>
<sequence>MDRTNASVEHGSGAGELSANGGRREPGRELAILPAEIARRVHSEQVVSTVVDVVRELIENALDASASRIKLFVVHSGLMSISVSDNGIGIPQNSLGLLFKPHYTSKLVSIDQLPHTTTFGFRGEALYAIAVLADEVEVATMCEGESVGRKIVVGTRGVLKSSAPTPLPASGTTITVRRMFLPHPVRRAHALQHPPTRFRDALQSLVAGYAVECPHVGWVVKGTDAPPPAPAGSTGKKKAGPDAGKGKEWSFSLPATASLVQSARGAFPFLSVGENGGWVIVETERTLPPEDDGDDAPPLAIRVRAIVPKPGQMLPPHPSPPPPIHLNRRTCVSAPPHLSSAVESALARWNDTIPNAPSSAGIKPKKVFSWWSISLSGGNGVDANLSPDKRHILLAAEDDERAAGVVREVVDELYGGYEAKSDEVDTQGTRRNAPPTNTPRARSPPPPLSPARTPLTPLYAQPCFLPPSLALRLTPAAHPRMRPSSRQGESMCVRARQPHEHPHCILDVPRCLPLHSRQRHPWASWARTIYEQAPHWVHRQRYSRRDRLGALLGLL</sequence>
<dbReference type="OrthoDB" id="10263226at2759"/>
<evidence type="ECO:0000313" key="5">
    <source>
        <dbReference type="Proteomes" id="UP000070544"/>
    </source>
</evidence>
<dbReference type="SUPFAM" id="SSF55874">
    <property type="entry name" value="ATPase domain of HSP90 chaperone/DNA topoisomerase II/histidine kinase"/>
    <property type="match status" value="1"/>
</dbReference>
<feature type="region of interest" description="Disordered" evidence="2">
    <location>
        <begin position="224"/>
        <end position="248"/>
    </location>
</feature>